<feature type="region of interest" description="Disordered" evidence="1">
    <location>
        <begin position="67"/>
        <end position="86"/>
    </location>
</feature>
<proteinExistence type="predicted"/>
<accession>A0A238HJS3</accession>
<dbReference type="Proteomes" id="UP000215450">
    <property type="component" value="Unassembled WGS sequence"/>
</dbReference>
<name>A0A238HJS3_9NEIS</name>
<reference evidence="4 5" key="2">
    <citation type="submission" date="2017-06" db="EMBL/GenBank/DDBJ databases">
        <authorList>
            <person name="Kim H.J."/>
            <person name="Triplett B.A."/>
        </authorList>
    </citation>
    <scope>NUCLEOTIDE SEQUENCE [LARGE SCALE GENOMIC DNA]</scope>
    <source>
        <strain evidence="4">Kingella_eburonensis</strain>
    </source>
</reference>
<evidence type="ECO:0000256" key="1">
    <source>
        <dbReference type="SAM" id="MobiDB-lite"/>
    </source>
</evidence>
<feature type="compositionally biased region" description="Basic residues" evidence="1">
    <location>
        <begin position="74"/>
        <end position="86"/>
    </location>
</feature>
<dbReference type="RefSeq" id="WP_095063374.1">
    <property type="nucleotide sequence ID" value="NZ_FXUV02000054.1"/>
</dbReference>
<dbReference type="EMBL" id="FXUV02000054">
    <property type="protein sequence ID" value="SNB81296.1"/>
    <property type="molecule type" value="Genomic_DNA"/>
</dbReference>
<dbReference type="AlphaFoldDB" id="A0A238HJS3"/>
<organism evidence="3">
    <name type="scientific">Kingella negevensis</name>
    <dbReference type="NCBI Taxonomy" id="1522312"/>
    <lineage>
        <taxon>Bacteria</taxon>
        <taxon>Pseudomonadati</taxon>
        <taxon>Pseudomonadota</taxon>
        <taxon>Betaproteobacteria</taxon>
        <taxon>Neisseriales</taxon>
        <taxon>Neisseriaceae</taxon>
        <taxon>Kingella</taxon>
    </lineage>
</organism>
<evidence type="ECO:0000256" key="2">
    <source>
        <dbReference type="SAM" id="Phobius"/>
    </source>
</evidence>
<keyword evidence="5" id="KW-1185">Reference proteome</keyword>
<reference evidence="3" key="1">
    <citation type="submission" date="2017-05" db="EMBL/GenBank/DDBJ databases">
        <authorList>
            <person name="Song R."/>
            <person name="Chenine A.L."/>
            <person name="Ruprecht R.M."/>
        </authorList>
    </citation>
    <scope>NUCLEOTIDE SEQUENCE</scope>
    <source>
        <strain evidence="3">Kingella_eburonensis</strain>
    </source>
</reference>
<evidence type="ECO:0000313" key="3">
    <source>
        <dbReference type="EMBL" id="SMQ13426.1"/>
    </source>
</evidence>
<feature type="transmembrane region" description="Helical" evidence="2">
    <location>
        <begin position="40"/>
        <end position="61"/>
    </location>
</feature>
<keyword evidence="2" id="KW-0812">Transmembrane</keyword>
<protein>
    <submittedName>
        <fullName evidence="3">Uncharacterized protein</fullName>
    </submittedName>
</protein>
<evidence type="ECO:0000313" key="4">
    <source>
        <dbReference type="EMBL" id="SNB81296.1"/>
    </source>
</evidence>
<dbReference type="STRING" id="1522312.GCA_900177895_01904"/>
<evidence type="ECO:0000313" key="5">
    <source>
        <dbReference type="Proteomes" id="UP000215450"/>
    </source>
</evidence>
<gene>
    <name evidence="4" type="ORF">KEBURONENSIS_00469</name>
    <name evidence="3" type="ORF">KEBURONENSIS_00565</name>
</gene>
<keyword evidence="2" id="KW-1133">Transmembrane helix</keyword>
<keyword evidence="2" id="KW-0472">Membrane</keyword>
<dbReference type="EMBL" id="FXUV01000063">
    <property type="protein sequence ID" value="SMQ13426.1"/>
    <property type="molecule type" value="Genomic_DNA"/>
</dbReference>
<sequence length="86" mass="9624">MKILGAFIVTFLAAFVVSGGVCFSGSILADMERKSPAMNMIGSGVMLLSFSVFFITFAYVFKNMADDTDSQSTPKRRYRKRKKYDD</sequence>